<keyword evidence="3" id="KW-1185">Reference proteome</keyword>
<name>A0A4Q2REY3_9HYPH</name>
<dbReference type="OrthoDB" id="7852579at2"/>
<accession>A0A4Q2REY3</accession>
<organism evidence="2 3">
    <name type="scientific">Lichenibacterium ramalinae</name>
    <dbReference type="NCBI Taxonomy" id="2316527"/>
    <lineage>
        <taxon>Bacteria</taxon>
        <taxon>Pseudomonadati</taxon>
        <taxon>Pseudomonadota</taxon>
        <taxon>Alphaproteobacteria</taxon>
        <taxon>Hyphomicrobiales</taxon>
        <taxon>Lichenihabitantaceae</taxon>
        <taxon>Lichenibacterium</taxon>
    </lineage>
</organism>
<evidence type="ECO:0000313" key="3">
    <source>
        <dbReference type="Proteomes" id="UP000289411"/>
    </source>
</evidence>
<dbReference type="EMBL" id="QYBC01000006">
    <property type="protein sequence ID" value="RYB05721.1"/>
    <property type="molecule type" value="Genomic_DNA"/>
</dbReference>
<gene>
    <name evidence="2" type="ORF">D3272_09055</name>
</gene>
<protein>
    <submittedName>
        <fullName evidence="2">Uncharacterized protein</fullName>
    </submittedName>
</protein>
<feature type="region of interest" description="Disordered" evidence="1">
    <location>
        <begin position="56"/>
        <end position="76"/>
    </location>
</feature>
<dbReference type="AlphaFoldDB" id="A0A4Q2REY3"/>
<evidence type="ECO:0000256" key="1">
    <source>
        <dbReference type="SAM" id="MobiDB-lite"/>
    </source>
</evidence>
<comment type="caution">
    <text evidence="2">The sequence shown here is derived from an EMBL/GenBank/DDBJ whole genome shotgun (WGS) entry which is preliminary data.</text>
</comment>
<reference evidence="2 3" key="1">
    <citation type="submission" date="2018-09" db="EMBL/GenBank/DDBJ databases">
        <authorList>
            <person name="Grouzdev D.S."/>
            <person name="Krutkina M.S."/>
        </authorList>
    </citation>
    <scope>NUCLEOTIDE SEQUENCE [LARGE SCALE GENOMIC DNA]</scope>
    <source>
        <strain evidence="2 3">RmlP001</strain>
    </source>
</reference>
<dbReference type="RefSeq" id="WP_129218830.1">
    <property type="nucleotide sequence ID" value="NZ_QYBC01000006.1"/>
</dbReference>
<evidence type="ECO:0000313" key="2">
    <source>
        <dbReference type="EMBL" id="RYB05721.1"/>
    </source>
</evidence>
<dbReference type="Proteomes" id="UP000289411">
    <property type="component" value="Unassembled WGS sequence"/>
</dbReference>
<proteinExistence type="predicted"/>
<reference evidence="2 3" key="2">
    <citation type="submission" date="2019-02" db="EMBL/GenBank/DDBJ databases">
        <title>'Lichenibacterium ramalinii' gen. nov. sp. nov., 'Lichenibacterium minor' gen. nov. sp. nov.</title>
        <authorList>
            <person name="Pankratov T."/>
        </authorList>
    </citation>
    <scope>NUCLEOTIDE SEQUENCE [LARGE SCALE GENOMIC DNA]</scope>
    <source>
        <strain evidence="2 3">RmlP001</strain>
    </source>
</reference>
<sequence>MTQETQAVFARRLGVSKQCVADYIARQKIDGPALIPHGKKVLIDVEKATAQLRKRLDPDQRISGNARANLRRPAEPLPPATGEQLWAVMLELPATAAWCAAEPGGNLQGCYDAFADLRLNIGGLLGVYFGAAPPGDFEQVDWAGLAEEMGLTLIDPADMAADWDRRRSAPD</sequence>